<comment type="caution">
    <text evidence="1">The sequence shown here is derived from an EMBL/GenBank/DDBJ whole genome shotgun (WGS) entry which is preliminary data.</text>
</comment>
<dbReference type="InterPro" id="IPR022050">
    <property type="entry name" value="T_hemolysin"/>
</dbReference>
<name>A0ABW2A205_9GAMM</name>
<organism evidence="1 2">
    <name type="scientific">Marinobacterium aestuariivivens</name>
    <dbReference type="NCBI Taxonomy" id="1698799"/>
    <lineage>
        <taxon>Bacteria</taxon>
        <taxon>Pseudomonadati</taxon>
        <taxon>Pseudomonadota</taxon>
        <taxon>Gammaproteobacteria</taxon>
        <taxon>Oceanospirillales</taxon>
        <taxon>Oceanospirillaceae</taxon>
        <taxon>Marinobacterium</taxon>
    </lineage>
</organism>
<sequence length="210" mass="23275">MQVMTAPHLLSLVRCPEGSATFERVKRYACTRYADVHQARLRHFLPLQILLGDERHWLASCGLRSADSHSLFLEQYLDRPVERALGSVTGNSLGRRQIVEVGNLAGEPGSARLMILSLTRYLAQSGVDFVVFTATRELQHAFSRLGLATWFLAQASPERLGDEAADWGRYYSHAPAVFAGSVALGWLAIQQQPLLMRMLRSVEPGVADAV</sequence>
<dbReference type="EMBL" id="JBHSWE010000001">
    <property type="protein sequence ID" value="MFC6671394.1"/>
    <property type="molecule type" value="Genomic_DNA"/>
</dbReference>
<reference evidence="2" key="1">
    <citation type="journal article" date="2019" name="Int. J. Syst. Evol. Microbiol.">
        <title>The Global Catalogue of Microorganisms (GCM) 10K type strain sequencing project: providing services to taxonomists for standard genome sequencing and annotation.</title>
        <authorList>
            <consortium name="The Broad Institute Genomics Platform"/>
            <consortium name="The Broad Institute Genome Sequencing Center for Infectious Disease"/>
            <person name="Wu L."/>
            <person name="Ma J."/>
        </authorList>
    </citation>
    <scope>NUCLEOTIDE SEQUENCE [LARGE SCALE GENOMIC DNA]</scope>
    <source>
        <strain evidence="2">NBRC 111756</strain>
    </source>
</reference>
<proteinExistence type="predicted"/>
<protein>
    <submittedName>
        <fullName evidence="1">Thermostable hemolysin</fullName>
    </submittedName>
</protein>
<keyword evidence="2" id="KW-1185">Reference proteome</keyword>
<evidence type="ECO:0000313" key="1">
    <source>
        <dbReference type="EMBL" id="MFC6671394.1"/>
    </source>
</evidence>
<evidence type="ECO:0000313" key="2">
    <source>
        <dbReference type="Proteomes" id="UP001596422"/>
    </source>
</evidence>
<dbReference type="RefSeq" id="WP_379909907.1">
    <property type="nucleotide sequence ID" value="NZ_JBHSWE010000001.1"/>
</dbReference>
<dbReference type="Pfam" id="PF12261">
    <property type="entry name" value="T_hemolysin"/>
    <property type="match status" value="1"/>
</dbReference>
<dbReference type="Proteomes" id="UP001596422">
    <property type="component" value="Unassembled WGS sequence"/>
</dbReference>
<gene>
    <name evidence="1" type="ORF">ACFQDL_15925</name>
</gene>
<accession>A0ABW2A205</accession>